<feature type="transmembrane region" description="Helical" evidence="1">
    <location>
        <begin position="45"/>
        <end position="66"/>
    </location>
</feature>
<evidence type="ECO:0000313" key="2">
    <source>
        <dbReference type="EMBL" id="OIR14238.1"/>
    </source>
</evidence>
<gene>
    <name evidence="2" type="ORF">GALL_47050</name>
</gene>
<protein>
    <submittedName>
        <fullName evidence="2">Uncharacterized protein</fullName>
    </submittedName>
</protein>
<name>A0A1J5TQI2_9ZZZZ</name>
<feature type="transmembrane region" description="Helical" evidence="1">
    <location>
        <begin position="126"/>
        <end position="144"/>
    </location>
</feature>
<keyword evidence="1" id="KW-0472">Membrane</keyword>
<dbReference type="AlphaFoldDB" id="A0A1J5TQI2"/>
<accession>A0A1J5TQI2</accession>
<organism evidence="2">
    <name type="scientific">mine drainage metagenome</name>
    <dbReference type="NCBI Taxonomy" id="410659"/>
    <lineage>
        <taxon>unclassified sequences</taxon>
        <taxon>metagenomes</taxon>
        <taxon>ecological metagenomes</taxon>
    </lineage>
</organism>
<reference evidence="2" key="1">
    <citation type="submission" date="2016-10" db="EMBL/GenBank/DDBJ databases">
        <title>Sequence of Gallionella enrichment culture.</title>
        <authorList>
            <person name="Poehlein A."/>
            <person name="Muehling M."/>
            <person name="Daniel R."/>
        </authorList>
    </citation>
    <scope>NUCLEOTIDE SEQUENCE</scope>
</reference>
<feature type="transmembrane region" description="Helical" evidence="1">
    <location>
        <begin position="72"/>
        <end position="90"/>
    </location>
</feature>
<feature type="transmembrane region" description="Helical" evidence="1">
    <location>
        <begin position="164"/>
        <end position="187"/>
    </location>
</feature>
<sequence length="193" mass="20900">MNHTIYFLVLAVSLIAIILLQLRYSIISDSSTASLKPYSFARVQLVWWTFIILSSFVSIVLASGQIPTFDNSTLILLGIGSLTTASARIIDISDKQNPTSVGVASVNQNSQGFLLDILSDNNGVSIHRLQAFVFNLVFGAWFIYKCYKAIPHATTAASSDTINSLIPVITNNNLILLGLSAGTYVALKSAENK</sequence>
<feature type="transmembrane region" description="Helical" evidence="1">
    <location>
        <begin position="6"/>
        <end position="24"/>
    </location>
</feature>
<comment type="caution">
    <text evidence="2">The sequence shown here is derived from an EMBL/GenBank/DDBJ whole genome shotgun (WGS) entry which is preliminary data.</text>
</comment>
<dbReference type="EMBL" id="MLJW01000012">
    <property type="protein sequence ID" value="OIR14238.1"/>
    <property type="molecule type" value="Genomic_DNA"/>
</dbReference>
<keyword evidence="1" id="KW-0812">Transmembrane</keyword>
<keyword evidence="1" id="KW-1133">Transmembrane helix</keyword>
<evidence type="ECO:0000256" key="1">
    <source>
        <dbReference type="SAM" id="Phobius"/>
    </source>
</evidence>
<proteinExistence type="predicted"/>